<proteinExistence type="predicted"/>
<accession>A0A849KMN5</accession>
<dbReference type="RefSeq" id="WP_171318396.1">
    <property type="nucleotide sequence ID" value="NZ_JABFCY010000009.1"/>
</dbReference>
<sequence length="46" mass="4829">MAVRVLCLVVPIIVALTALMLIAKYDDDRNIVTNTGVAGATMPNGN</sequence>
<dbReference type="AlphaFoldDB" id="A0A849KMN5"/>
<reference evidence="1 2" key="1">
    <citation type="submission" date="2020-05" db="EMBL/GenBank/DDBJ databases">
        <title>Draft Genome Sequence of Ochrobactrum soli Isolated from Stable Fly Gut.</title>
        <authorList>
            <person name="Pileggi M.T."/>
            <person name="Vazhakkala L.J."/>
            <person name="Wong C.N."/>
        </authorList>
    </citation>
    <scope>NUCLEOTIDE SEQUENCE [LARGE SCALE GENOMIC DNA]</scope>
    <source>
        <strain evidence="1 2">MTP-C0764</strain>
    </source>
</reference>
<name>A0A849KMN5_9HYPH</name>
<dbReference type="Proteomes" id="UP000574931">
    <property type="component" value="Unassembled WGS sequence"/>
</dbReference>
<evidence type="ECO:0000313" key="2">
    <source>
        <dbReference type="Proteomes" id="UP000574931"/>
    </source>
</evidence>
<dbReference type="EMBL" id="JABFCY010000009">
    <property type="protein sequence ID" value="NNU61573.1"/>
    <property type="molecule type" value="Genomic_DNA"/>
</dbReference>
<comment type="caution">
    <text evidence="1">The sequence shown here is derived from an EMBL/GenBank/DDBJ whole genome shotgun (WGS) entry which is preliminary data.</text>
</comment>
<organism evidence="1 2">
    <name type="scientific">Ochrobactrum soli</name>
    <dbReference type="NCBI Taxonomy" id="2448455"/>
    <lineage>
        <taxon>Bacteria</taxon>
        <taxon>Pseudomonadati</taxon>
        <taxon>Pseudomonadota</taxon>
        <taxon>Alphaproteobacteria</taxon>
        <taxon>Hyphomicrobiales</taxon>
        <taxon>Brucellaceae</taxon>
        <taxon>Brucella/Ochrobactrum group</taxon>
        <taxon>Ochrobactrum</taxon>
    </lineage>
</organism>
<evidence type="ECO:0000313" key="1">
    <source>
        <dbReference type="EMBL" id="NNU61573.1"/>
    </source>
</evidence>
<keyword evidence="2" id="KW-1185">Reference proteome</keyword>
<gene>
    <name evidence="1" type="ORF">HKX02_15145</name>
</gene>
<protein>
    <submittedName>
        <fullName evidence="1">Uncharacterized protein</fullName>
    </submittedName>
</protein>